<evidence type="ECO:0000256" key="1">
    <source>
        <dbReference type="SAM" id="MobiDB-lite"/>
    </source>
</evidence>
<dbReference type="SUPFAM" id="SSF54236">
    <property type="entry name" value="Ubiquitin-like"/>
    <property type="match status" value="1"/>
</dbReference>
<dbReference type="GO" id="GO:0005829">
    <property type="term" value="C:cytosol"/>
    <property type="evidence" value="ECO:0007669"/>
    <property type="project" value="TreeGrafter"/>
</dbReference>
<dbReference type="GO" id="GO:0031593">
    <property type="term" value="F:polyubiquitin modification-dependent protein binding"/>
    <property type="evidence" value="ECO:0007669"/>
    <property type="project" value="TreeGrafter"/>
</dbReference>
<feature type="region of interest" description="Disordered" evidence="1">
    <location>
        <begin position="88"/>
        <end position="119"/>
    </location>
</feature>
<sequence>MADDAIADEAPITFNVKSSSDAKYVISLPLNLTVLDLKQKLSSSEYADIPPERQRLIYSGRVLKDPDTLASYKIKEGNTVHLVKAAASNQRQNPASQGSSATPAGNGSATPATGVPTNIAAGTGNNPLAGLTGARYAGFAQLPGAGMFGPDGGMGPPPDPEHMINMLQDPNFASTLDEALQNPALIEQMIQNNPMLRGMGPQVRQAMQNPAIRRMMTDPEMMRQATQMQRQMGGGMFGGGGAGEGAFPMPGATDTTPGQAGERTGPGAANTAGTGAAPTNPFNPFAMFGNMGAGQGDGAGAAGNPFASLFQPPSAAAGSSTNSASSPAGQAGSTPNADASQQAQQQQPPANPFAAMAQQNPMMQSMMQNPQLMQQMMQSMMGGSPNSQQPGNNPSSSDPSSNPPNSPQQQNPFAALFGPGGMGGFGPGGFGGFGTPPGPAAPPDTRPPEERYEEQLRQLNDMGFYEFERNVEALRRSGGSVQGAVEYLLTH</sequence>
<evidence type="ECO:0000259" key="2">
    <source>
        <dbReference type="PROSITE" id="PS50030"/>
    </source>
</evidence>
<dbReference type="InterPro" id="IPR006636">
    <property type="entry name" value="STI1_HS-bd"/>
</dbReference>
<dbReference type="OrthoDB" id="267397at2759"/>
<dbReference type="Pfam" id="PF23195">
    <property type="entry name" value="UBQLN1"/>
    <property type="match status" value="1"/>
</dbReference>
<dbReference type="AlphaFoldDB" id="A0A8H3EUU5"/>
<feature type="compositionally biased region" description="Pro residues" evidence="1">
    <location>
        <begin position="436"/>
        <end position="445"/>
    </location>
</feature>
<dbReference type="InterPro" id="IPR000626">
    <property type="entry name" value="Ubiquitin-like_dom"/>
</dbReference>
<dbReference type="FunFam" id="1.10.8.10:FF:000024">
    <property type="entry name" value="Ubiquitin domain-containing protein DSK2"/>
    <property type="match status" value="1"/>
</dbReference>
<dbReference type="SMART" id="SM00213">
    <property type="entry name" value="UBQ"/>
    <property type="match status" value="1"/>
</dbReference>
<dbReference type="PROSITE" id="PS50053">
    <property type="entry name" value="UBIQUITIN_2"/>
    <property type="match status" value="1"/>
</dbReference>
<dbReference type="CDD" id="cd14324">
    <property type="entry name" value="UBA_Dsk2p_like"/>
    <property type="match status" value="1"/>
</dbReference>
<dbReference type="SMART" id="SM00727">
    <property type="entry name" value="STI1"/>
    <property type="match status" value="3"/>
</dbReference>
<reference evidence="4" key="1">
    <citation type="submission" date="2021-03" db="EMBL/GenBank/DDBJ databases">
        <authorList>
            <person name="Tagirdzhanova G."/>
        </authorList>
    </citation>
    <scope>NUCLEOTIDE SEQUENCE</scope>
</reference>
<feature type="compositionally biased region" description="Gly residues" evidence="1">
    <location>
        <begin position="418"/>
        <end position="435"/>
    </location>
</feature>
<dbReference type="CDD" id="cd16106">
    <property type="entry name" value="Ubl_Dsk2p_like"/>
    <property type="match status" value="1"/>
</dbReference>
<dbReference type="Gene3D" id="3.10.20.90">
    <property type="entry name" value="Phosphatidylinositol 3-kinase Catalytic Subunit, Chain A, domain 1"/>
    <property type="match status" value="1"/>
</dbReference>
<feature type="domain" description="UBA" evidence="2">
    <location>
        <begin position="450"/>
        <end position="491"/>
    </location>
</feature>
<dbReference type="InterPro" id="IPR019956">
    <property type="entry name" value="Ubiquitin_dom"/>
</dbReference>
<keyword evidence="5" id="KW-1185">Reference proteome</keyword>
<dbReference type="InterPro" id="IPR015940">
    <property type="entry name" value="UBA"/>
</dbReference>
<comment type="caution">
    <text evidence="4">The sequence shown here is derived from an EMBL/GenBank/DDBJ whole genome shotgun (WGS) entry which is preliminary data.</text>
</comment>
<dbReference type="EMBL" id="CAJPDS010000012">
    <property type="protein sequence ID" value="CAF9913054.1"/>
    <property type="molecule type" value="Genomic_DNA"/>
</dbReference>
<feature type="compositionally biased region" description="Low complexity" evidence="1">
    <location>
        <begin position="312"/>
        <end position="328"/>
    </location>
</feature>
<name>A0A8H3EUU5_9LECA</name>
<dbReference type="InterPro" id="IPR015496">
    <property type="entry name" value="Ubiquilin"/>
</dbReference>
<dbReference type="PANTHER" id="PTHR10677">
    <property type="entry name" value="UBIQUILIN"/>
    <property type="match status" value="1"/>
</dbReference>
<feature type="region of interest" description="Disordered" evidence="1">
    <location>
        <begin position="380"/>
        <end position="452"/>
    </location>
</feature>
<organism evidence="4 5">
    <name type="scientific">Heterodermia speciosa</name>
    <dbReference type="NCBI Taxonomy" id="116794"/>
    <lineage>
        <taxon>Eukaryota</taxon>
        <taxon>Fungi</taxon>
        <taxon>Dikarya</taxon>
        <taxon>Ascomycota</taxon>
        <taxon>Pezizomycotina</taxon>
        <taxon>Lecanoromycetes</taxon>
        <taxon>OSLEUM clade</taxon>
        <taxon>Lecanoromycetidae</taxon>
        <taxon>Caliciales</taxon>
        <taxon>Physciaceae</taxon>
        <taxon>Heterodermia</taxon>
    </lineage>
</organism>
<dbReference type="GO" id="GO:0006511">
    <property type="term" value="P:ubiquitin-dependent protein catabolic process"/>
    <property type="evidence" value="ECO:0007669"/>
    <property type="project" value="TreeGrafter"/>
</dbReference>
<feature type="compositionally biased region" description="Low complexity" evidence="1">
    <location>
        <begin position="380"/>
        <end position="400"/>
    </location>
</feature>
<accession>A0A8H3EUU5</accession>
<feature type="compositionally biased region" description="Polar residues" evidence="1">
    <location>
        <begin position="88"/>
        <end position="111"/>
    </location>
</feature>
<gene>
    <name evidence="4" type="ORF">HETSPECPRED_001310</name>
</gene>
<dbReference type="Gene3D" id="1.10.8.10">
    <property type="entry name" value="DNA helicase RuvA subunit, C-terminal domain"/>
    <property type="match status" value="1"/>
</dbReference>
<dbReference type="Proteomes" id="UP000664521">
    <property type="component" value="Unassembled WGS sequence"/>
</dbReference>
<dbReference type="SUPFAM" id="SSF46934">
    <property type="entry name" value="UBA-like"/>
    <property type="match status" value="1"/>
</dbReference>
<protein>
    <submittedName>
        <fullName evidence="4">Uncharacterized protein</fullName>
    </submittedName>
</protein>
<feature type="compositionally biased region" description="Low complexity" evidence="1">
    <location>
        <begin position="407"/>
        <end position="417"/>
    </location>
</feature>
<evidence type="ECO:0000313" key="5">
    <source>
        <dbReference type="Proteomes" id="UP000664521"/>
    </source>
</evidence>
<dbReference type="PANTHER" id="PTHR10677:SF3">
    <property type="entry name" value="FI07626P-RELATED"/>
    <property type="match status" value="1"/>
</dbReference>
<feature type="region of interest" description="Disordered" evidence="1">
    <location>
        <begin position="241"/>
        <end position="278"/>
    </location>
</feature>
<dbReference type="Pfam" id="PF00627">
    <property type="entry name" value="UBA"/>
    <property type="match status" value="1"/>
</dbReference>
<evidence type="ECO:0000313" key="4">
    <source>
        <dbReference type="EMBL" id="CAF9913054.1"/>
    </source>
</evidence>
<proteinExistence type="predicted"/>
<feature type="compositionally biased region" description="Low complexity" evidence="1">
    <location>
        <begin position="335"/>
        <end position="351"/>
    </location>
</feature>
<feature type="compositionally biased region" description="Low complexity" evidence="1">
    <location>
        <begin position="265"/>
        <end position="278"/>
    </location>
</feature>
<dbReference type="InterPro" id="IPR009060">
    <property type="entry name" value="UBA-like_sf"/>
</dbReference>
<dbReference type="Pfam" id="PF00240">
    <property type="entry name" value="ubiquitin"/>
    <property type="match status" value="1"/>
</dbReference>
<dbReference type="PRINTS" id="PR00348">
    <property type="entry name" value="UBIQUITIN"/>
</dbReference>
<evidence type="ECO:0000259" key="3">
    <source>
        <dbReference type="PROSITE" id="PS50053"/>
    </source>
</evidence>
<dbReference type="InterPro" id="IPR029071">
    <property type="entry name" value="Ubiquitin-like_domsf"/>
</dbReference>
<dbReference type="PROSITE" id="PS50030">
    <property type="entry name" value="UBA"/>
    <property type="match status" value="1"/>
</dbReference>
<feature type="domain" description="Ubiquitin-like" evidence="3">
    <location>
        <begin position="12"/>
        <end position="83"/>
    </location>
</feature>
<feature type="region of interest" description="Disordered" evidence="1">
    <location>
        <begin position="312"/>
        <end position="351"/>
    </location>
</feature>
<dbReference type="SMART" id="SM00165">
    <property type="entry name" value="UBA"/>
    <property type="match status" value="1"/>
</dbReference>